<evidence type="ECO:0000313" key="1">
    <source>
        <dbReference type="EMBL" id="PKY61687.1"/>
    </source>
</evidence>
<gene>
    <name evidence="1" type="ORF">RhiirA4_431979</name>
</gene>
<proteinExistence type="predicted"/>
<dbReference type="AlphaFoldDB" id="A0A2I1HS50"/>
<dbReference type="VEuPathDB" id="FungiDB:RhiirFUN_020363"/>
<evidence type="ECO:0000313" key="2">
    <source>
        <dbReference type="Proteomes" id="UP000234323"/>
    </source>
</evidence>
<name>A0A2I1HS50_9GLOM</name>
<dbReference type="Proteomes" id="UP000234323">
    <property type="component" value="Unassembled WGS sequence"/>
</dbReference>
<dbReference type="VEuPathDB" id="FungiDB:RhiirA1_498318"/>
<organism evidence="1 2">
    <name type="scientific">Rhizophagus irregularis</name>
    <dbReference type="NCBI Taxonomy" id="588596"/>
    <lineage>
        <taxon>Eukaryota</taxon>
        <taxon>Fungi</taxon>
        <taxon>Fungi incertae sedis</taxon>
        <taxon>Mucoromycota</taxon>
        <taxon>Glomeromycotina</taxon>
        <taxon>Glomeromycetes</taxon>
        <taxon>Glomerales</taxon>
        <taxon>Glomeraceae</taxon>
        <taxon>Rhizophagus</taxon>
    </lineage>
</organism>
<keyword evidence="2" id="KW-1185">Reference proteome</keyword>
<dbReference type="EMBL" id="LLXI01005712">
    <property type="protein sequence ID" value="PKY61687.1"/>
    <property type="molecule type" value="Genomic_DNA"/>
</dbReference>
<accession>A0A2I1HS50</accession>
<reference evidence="1 2" key="1">
    <citation type="submission" date="2015-10" db="EMBL/GenBank/DDBJ databases">
        <title>Genome analyses suggest a sexual origin of heterokaryosis in a supposedly ancient asexual fungus.</title>
        <authorList>
            <person name="Ropars J."/>
            <person name="Sedzielewska K."/>
            <person name="Noel J."/>
            <person name="Charron P."/>
            <person name="Farinelli L."/>
            <person name="Marton T."/>
            <person name="Kruger M."/>
            <person name="Pelin A."/>
            <person name="Brachmann A."/>
            <person name="Corradi N."/>
        </authorList>
    </citation>
    <scope>NUCLEOTIDE SEQUENCE [LARGE SCALE GENOMIC DNA]</scope>
    <source>
        <strain evidence="1 2">A4</strain>
    </source>
</reference>
<sequence length="163" mass="18952">MIGEYSCPFLRNTRKACGNASTRPEGCRFHWKAKKRISCSDCGKPTASACGRYPLHIRGYYVTQHYNNLRSELQERLRSEMRERTFEELMVTHRDALAKLNITFCRECFHPIKLEEGEYCVSCHTGQTDVIIAKFAWNFSGKLRIIPDNFRQLSENVLPILNN</sequence>
<dbReference type="VEuPathDB" id="FungiDB:FUN_016203"/>
<protein>
    <submittedName>
        <fullName evidence="1">Uncharacterized protein</fullName>
    </submittedName>
</protein>
<comment type="caution">
    <text evidence="1">The sequence shown here is derived from an EMBL/GenBank/DDBJ whole genome shotgun (WGS) entry which is preliminary data.</text>
</comment>